<organism evidence="7 8">
    <name type="scientific">Kryptobacter tengchongensis</name>
    <dbReference type="NCBI Taxonomy" id="1643429"/>
    <lineage>
        <taxon>Bacteria</taxon>
        <taxon>Pseudomonadati</taxon>
        <taxon>Candidatus Kryptoniota</taxon>
        <taxon>Candidatus Kryptobacter</taxon>
    </lineage>
</organism>
<dbReference type="InterPro" id="IPR036188">
    <property type="entry name" value="FAD/NAD-bd_sf"/>
</dbReference>
<dbReference type="Proteomes" id="UP000243105">
    <property type="component" value="Unassembled WGS sequence"/>
</dbReference>
<dbReference type="EMBL" id="CZVV01000149">
    <property type="protein sequence ID" value="CUT05129.1"/>
    <property type="molecule type" value="Genomic_DNA"/>
</dbReference>
<dbReference type="GO" id="GO:0016117">
    <property type="term" value="P:carotenoid biosynthetic process"/>
    <property type="evidence" value="ECO:0007669"/>
    <property type="project" value="UniProtKB-KW"/>
</dbReference>
<dbReference type="NCBIfam" id="TIGR02734">
    <property type="entry name" value="crtI_fam"/>
    <property type="match status" value="1"/>
</dbReference>
<sequence>MPLEVIIIGSGFSGLASSIILANAGYKVKVFEKNSSPGGRARSLEYNGFKFDMGPTWYWMPDVFEKFFNRFNTTPSNFYELIRLNPSYRVYFAENDYVDLPVELAQIIELFNKIEPGSSQKFLKFLSEAEKKYNLSVNKFIYYPNLALSEYLNKEFLLNVLKLNLFSSFQRYLRKNFKSEKIIAILRFPLIFLGGNPEELPALYSIMNYADIKLGTWYPKGGFKSVVDSLYKLAISAGVQFNFEAPVQKIIVRGNKVNGVIVDKEKIKADIVIATSDYHHSESLLDIEYRNYPPKYWESRVYTPSGILFYVGLKKKLPKLPHHILFFDENFEAHINSIYKKPEFPPKPQIYVNLPSQTEPELAPEGKECIYFFIPLAPGLKEDEEIKQRYFNFAIEKFENLVGEKIKDSIEFFISYGPSDFMKDYNAYKGNCYGLANTLFQTAIFKPKIRNRKIKNLFYAGHTTVPGPGVPPSIISGTIVSDFIIKNKDEI</sequence>
<accession>A0A916LKU9</accession>
<comment type="caution">
    <text evidence="7">The sequence shown here is derived from an EMBL/GenBank/DDBJ whole genome shotgun (WGS) entry which is preliminary data.</text>
</comment>
<evidence type="ECO:0000256" key="3">
    <source>
        <dbReference type="ARBA" id="ARBA00022746"/>
    </source>
</evidence>
<dbReference type="AlphaFoldDB" id="A0A916LKU9"/>
<name>A0A916LKU9_KRYT1</name>
<dbReference type="InterPro" id="IPR002937">
    <property type="entry name" value="Amino_oxidase"/>
</dbReference>
<reference evidence="7 8" key="1">
    <citation type="submission" date="2015-11" db="EMBL/GenBank/DDBJ databases">
        <authorList>
            <person name="Varghese N."/>
        </authorList>
    </citation>
    <scope>NUCLEOTIDE SEQUENCE [LARGE SCALE GENOMIC DNA]</scope>
    <source>
        <strain evidence="7 8">JGI-25</strain>
    </source>
</reference>
<proteinExistence type="inferred from homology"/>
<dbReference type="GO" id="GO:0016491">
    <property type="term" value="F:oxidoreductase activity"/>
    <property type="evidence" value="ECO:0007669"/>
    <property type="project" value="UniProtKB-KW"/>
</dbReference>
<keyword evidence="3 5" id="KW-0125">Carotenoid biosynthesis</keyword>
<evidence type="ECO:0000259" key="6">
    <source>
        <dbReference type="Pfam" id="PF01593"/>
    </source>
</evidence>
<comment type="pathway">
    <text evidence="1 5">Carotenoid biosynthesis.</text>
</comment>
<feature type="domain" description="Amine oxidase" evidence="6">
    <location>
        <begin position="12"/>
        <end position="482"/>
    </location>
</feature>
<dbReference type="PANTHER" id="PTHR43734">
    <property type="entry name" value="PHYTOENE DESATURASE"/>
    <property type="match status" value="1"/>
</dbReference>
<evidence type="ECO:0000313" key="8">
    <source>
        <dbReference type="Proteomes" id="UP000243105"/>
    </source>
</evidence>
<dbReference type="RefSeq" id="WP_072212689.1">
    <property type="nucleotide sequence ID" value="NZ_CZVV01000149.1"/>
</dbReference>
<dbReference type="PANTHER" id="PTHR43734:SF1">
    <property type="entry name" value="PHYTOENE DESATURASE"/>
    <property type="match status" value="1"/>
</dbReference>
<comment type="similarity">
    <text evidence="2 5">Belongs to the carotenoid/retinoid oxidoreductase family.</text>
</comment>
<protein>
    <submittedName>
        <fullName evidence="7">Phytoene desaturase</fullName>
    </submittedName>
</protein>
<gene>
    <name evidence="7" type="ORF">JGI25_01533</name>
</gene>
<dbReference type="SUPFAM" id="SSF51905">
    <property type="entry name" value="FAD/NAD(P)-binding domain"/>
    <property type="match status" value="1"/>
</dbReference>
<evidence type="ECO:0000256" key="1">
    <source>
        <dbReference type="ARBA" id="ARBA00004829"/>
    </source>
</evidence>
<evidence type="ECO:0000256" key="5">
    <source>
        <dbReference type="RuleBase" id="RU362075"/>
    </source>
</evidence>
<evidence type="ECO:0000256" key="4">
    <source>
        <dbReference type="ARBA" id="ARBA00023002"/>
    </source>
</evidence>
<dbReference type="Gene3D" id="3.50.50.60">
    <property type="entry name" value="FAD/NAD(P)-binding domain"/>
    <property type="match status" value="2"/>
</dbReference>
<keyword evidence="4 5" id="KW-0560">Oxidoreductase</keyword>
<dbReference type="Pfam" id="PF01593">
    <property type="entry name" value="Amino_oxidase"/>
    <property type="match status" value="1"/>
</dbReference>
<dbReference type="InterPro" id="IPR014105">
    <property type="entry name" value="Carotenoid/retinoid_OxRdtase"/>
</dbReference>
<evidence type="ECO:0000256" key="2">
    <source>
        <dbReference type="ARBA" id="ARBA00006046"/>
    </source>
</evidence>
<evidence type="ECO:0000313" key="7">
    <source>
        <dbReference type="EMBL" id="CUT05129.1"/>
    </source>
</evidence>